<dbReference type="InterPro" id="IPR000700">
    <property type="entry name" value="PAS-assoc_C"/>
</dbReference>
<keyword evidence="5" id="KW-0597">Phosphoprotein</keyword>
<sequence length="1285" mass="139760">MPSIKAVVILAGLYIVFGYLGLLLAVPPDFAVVVWPASGIAIAALLYSGRGLWPGVFLGSFIVNLIATGATTASDINFSGIAIAASIALGSALQADAAFVLVRGFYGIPIRISRASDIVGLAIVAAFIPCLISATISVATLSVAGILAPSTIFDNWSNWYIGDVVGIFAVVPVALLSPWRPWDAIWKKSPITRFRSASLLVLALPLTATFCAWKITSEIAYERNTTSFQALAEDNLQALQHRLASYKQGLDAGAGLFRALDDVSRDEWRRFIGTLELDKTLKGINGIGVIRDVKRMDIPQFLADAKTDGVPNLKIHPQTSNDDLFVIEYIEPMPSNGDVIGLDIAFEANRYAAAIAARDTGKTTITGKITFVNNHKNVGFLLLRPFYNHTMPLDKPQERRAAFRGWIYAPFVNERFFDGLTATQGQQLRLRVYDGEGKHPSSLIFDSNPNVGDSPSATYSMSATTRVMQRHWTLEWDSLPTFDAAVANGEPKLVLAGGLIGTLLLGILLYSLARREEAIHEIVVKKTRELRARGSENRAIIDNAGIGFVVLDDSYHILSINEATCTILGCARRELIGRPVETLAELTDGEGFAIDGDVRERWIAFLDAPRLVSATGTAASKSGSAILLDLQRNQWLAESGERRWTLILRDVTEERRTSNALKTSEKRWNHALQGANIGVFDLDLATNRSFVSETWKTMLGFTADADINPQAERLSRIHPDDLAAVEAADAECLDGRSARSVVEYRIRRADDQWMWMRSDATAIERDADGKALRLIGVQMDVTQLRTAEAALRASRQRFISAVENAPVGMALLDLNGNWLQINGSLCELIGRSQPELRQTAIRELFHPDDEAEVTTLFNRLTESPGSRMTAEYRLVHRDGRIVWCLVGATMVNGGVDTKLPGYIILQFQDITDRKEVERLKSEFVSMVSHELRTPLTSIRGSLGLIVGAQAASLPEKAAKLLRIAYSNCERLIVLINDILDMEKIASADIAFDFDIHDLHKLVTNAVEANQAIFDKGGIGVTIEAAETAPLVRVDADRLHQVLSNLLSNASKFSPNGGKIKISITRSAASATISIADQGSGIPDSFKAKIFSRFSQADSSSTREKGGTGLGLHISKMIVERMDGEISFYNATTGGAVFAVKLPLANPPRRAVTAETAPQATQPEPRLARGLHIEADGDFVEIVRTMLIGEVTLDHAETIAAARKRLAETDYDFYVSDGILPDGSLDKVIGEITARAAIRPVVVLTSSEVETTASCVTEVIVKSRAKENAIVAAIIGAAHAQLAEAS</sequence>
<dbReference type="InterPro" id="IPR036890">
    <property type="entry name" value="HATPase_C_sf"/>
</dbReference>
<feature type="domain" description="PAS" evidence="14">
    <location>
        <begin position="533"/>
        <end position="590"/>
    </location>
</feature>
<evidence type="ECO:0000259" key="13">
    <source>
        <dbReference type="PROSITE" id="PS50109"/>
    </source>
</evidence>
<feature type="transmembrane region" description="Helical" evidence="12">
    <location>
        <begin position="159"/>
        <end position="176"/>
    </location>
</feature>
<dbReference type="SMART" id="SM00388">
    <property type="entry name" value="HisKA"/>
    <property type="match status" value="1"/>
</dbReference>
<dbReference type="Gene3D" id="3.30.450.20">
    <property type="entry name" value="PAS domain"/>
    <property type="match status" value="3"/>
</dbReference>
<feature type="transmembrane region" description="Helical" evidence="12">
    <location>
        <begin position="80"/>
        <end position="106"/>
    </location>
</feature>
<evidence type="ECO:0000313" key="18">
    <source>
        <dbReference type="Proteomes" id="UP000664122"/>
    </source>
</evidence>
<dbReference type="PROSITE" id="PS50112">
    <property type="entry name" value="PAS"/>
    <property type="match status" value="3"/>
</dbReference>
<evidence type="ECO:0000256" key="12">
    <source>
        <dbReference type="SAM" id="Phobius"/>
    </source>
</evidence>
<dbReference type="CDD" id="cd00082">
    <property type="entry name" value="HisKA"/>
    <property type="match status" value="1"/>
</dbReference>
<keyword evidence="4" id="KW-1003">Cell membrane</keyword>
<keyword evidence="18" id="KW-1185">Reference proteome</keyword>
<dbReference type="InterPro" id="IPR007895">
    <property type="entry name" value="MASE1"/>
</dbReference>
<feature type="transmembrane region" description="Helical" evidence="12">
    <location>
        <begin position="56"/>
        <end position="74"/>
    </location>
</feature>
<dbReference type="InterPro" id="IPR013655">
    <property type="entry name" value="PAS_fold_3"/>
</dbReference>
<dbReference type="InterPro" id="IPR004358">
    <property type="entry name" value="Sig_transdc_His_kin-like_C"/>
</dbReference>
<dbReference type="SUPFAM" id="SSF55874">
    <property type="entry name" value="ATPase domain of HSP90 chaperone/DNA topoisomerase II/histidine kinase"/>
    <property type="match status" value="1"/>
</dbReference>
<dbReference type="PANTHER" id="PTHR43047">
    <property type="entry name" value="TWO-COMPONENT HISTIDINE PROTEIN KINASE"/>
    <property type="match status" value="1"/>
</dbReference>
<feature type="domain" description="PAS" evidence="14">
    <location>
        <begin position="794"/>
        <end position="864"/>
    </location>
</feature>
<dbReference type="InterPro" id="IPR035965">
    <property type="entry name" value="PAS-like_dom_sf"/>
</dbReference>
<dbReference type="Proteomes" id="UP000664122">
    <property type="component" value="Unassembled WGS sequence"/>
</dbReference>
<feature type="domain" description="CHASE" evidence="16">
    <location>
        <begin position="259"/>
        <end position="475"/>
    </location>
</feature>
<evidence type="ECO:0000256" key="3">
    <source>
        <dbReference type="ARBA" id="ARBA00012438"/>
    </source>
</evidence>
<dbReference type="Pfam" id="PF08447">
    <property type="entry name" value="PAS_3"/>
    <property type="match status" value="1"/>
</dbReference>
<dbReference type="GO" id="GO:0000155">
    <property type="term" value="F:phosphorelay sensor kinase activity"/>
    <property type="evidence" value="ECO:0007669"/>
    <property type="project" value="InterPro"/>
</dbReference>
<reference evidence="17" key="1">
    <citation type="submission" date="2021-03" db="EMBL/GenBank/DDBJ databases">
        <title>Whole genome sequence of Jiella sp. CQZ9-1.</title>
        <authorList>
            <person name="Tuo L."/>
        </authorList>
    </citation>
    <scope>NUCLEOTIDE SEQUENCE</scope>
    <source>
        <strain evidence="17">CQZ9-1</strain>
    </source>
</reference>
<evidence type="ECO:0000256" key="2">
    <source>
        <dbReference type="ARBA" id="ARBA00004651"/>
    </source>
</evidence>
<comment type="subcellular location">
    <subcellularLocation>
        <location evidence="2">Cell membrane</location>
        <topology evidence="2">Multi-pass membrane protein</topology>
    </subcellularLocation>
</comment>
<dbReference type="InterPro" id="IPR036097">
    <property type="entry name" value="HisK_dim/P_sf"/>
</dbReference>
<evidence type="ECO:0000256" key="7">
    <source>
        <dbReference type="ARBA" id="ARBA00022692"/>
    </source>
</evidence>
<keyword evidence="9 12" id="KW-1133">Transmembrane helix</keyword>
<dbReference type="PROSITE" id="PS50113">
    <property type="entry name" value="PAC"/>
    <property type="match status" value="2"/>
</dbReference>
<dbReference type="InterPro" id="IPR001610">
    <property type="entry name" value="PAC"/>
</dbReference>
<evidence type="ECO:0000256" key="9">
    <source>
        <dbReference type="ARBA" id="ARBA00022989"/>
    </source>
</evidence>
<evidence type="ECO:0000256" key="6">
    <source>
        <dbReference type="ARBA" id="ARBA00022679"/>
    </source>
</evidence>
<dbReference type="InterPro" id="IPR005467">
    <property type="entry name" value="His_kinase_dom"/>
</dbReference>
<dbReference type="GO" id="GO:0009927">
    <property type="term" value="F:histidine phosphotransfer kinase activity"/>
    <property type="evidence" value="ECO:0007669"/>
    <property type="project" value="TreeGrafter"/>
</dbReference>
<evidence type="ECO:0000256" key="10">
    <source>
        <dbReference type="ARBA" id="ARBA00023012"/>
    </source>
</evidence>
<dbReference type="SUPFAM" id="SSF47384">
    <property type="entry name" value="Homodimeric domain of signal transducing histidine kinase"/>
    <property type="match status" value="1"/>
</dbReference>
<gene>
    <name evidence="17" type="ORF">J1C48_06695</name>
</gene>
<dbReference type="PANTHER" id="PTHR43047:SF72">
    <property type="entry name" value="OSMOSENSING HISTIDINE PROTEIN KINASE SLN1"/>
    <property type="match status" value="1"/>
</dbReference>
<protein>
    <recommendedName>
        <fullName evidence="3">histidine kinase</fullName>
        <ecNumber evidence="3">2.7.13.3</ecNumber>
    </recommendedName>
</protein>
<keyword evidence="11 12" id="KW-0472">Membrane</keyword>
<dbReference type="InterPro" id="IPR000014">
    <property type="entry name" value="PAS"/>
</dbReference>
<dbReference type="Pfam" id="PF00512">
    <property type="entry name" value="HisKA"/>
    <property type="match status" value="1"/>
</dbReference>
<dbReference type="CDD" id="cd00130">
    <property type="entry name" value="PAS"/>
    <property type="match status" value="2"/>
</dbReference>
<feature type="transmembrane region" description="Helical" evidence="12">
    <location>
        <begin position="197"/>
        <end position="215"/>
    </location>
</feature>
<dbReference type="InterPro" id="IPR003594">
    <property type="entry name" value="HATPase_dom"/>
</dbReference>
<dbReference type="Pfam" id="PF02518">
    <property type="entry name" value="HATPase_c"/>
    <property type="match status" value="1"/>
</dbReference>
<dbReference type="SMART" id="SM00086">
    <property type="entry name" value="PAC"/>
    <property type="match status" value="2"/>
</dbReference>
<dbReference type="Pfam" id="PF03924">
    <property type="entry name" value="CHASE"/>
    <property type="match status" value="1"/>
</dbReference>
<dbReference type="Gene3D" id="3.30.565.10">
    <property type="entry name" value="Histidine kinase-like ATPase, C-terminal domain"/>
    <property type="match status" value="1"/>
</dbReference>
<dbReference type="InterPro" id="IPR013656">
    <property type="entry name" value="PAS_4"/>
</dbReference>
<evidence type="ECO:0000256" key="5">
    <source>
        <dbReference type="ARBA" id="ARBA00022553"/>
    </source>
</evidence>
<dbReference type="Gene3D" id="3.30.450.350">
    <property type="entry name" value="CHASE domain"/>
    <property type="match status" value="1"/>
</dbReference>
<evidence type="ECO:0000256" key="11">
    <source>
        <dbReference type="ARBA" id="ARBA00023136"/>
    </source>
</evidence>
<evidence type="ECO:0000259" key="14">
    <source>
        <dbReference type="PROSITE" id="PS50112"/>
    </source>
</evidence>
<dbReference type="GO" id="GO:0006355">
    <property type="term" value="P:regulation of DNA-templated transcription"/>
    <property type="evidence" value="ECO:0007669"/>
    <property type="project" value="InterPro"/>
</dbReference>
<dbReference type="SMART" id="SM00387">
    <property type="entry name" value="HATPase_c"/>
    <property type="match status" value="1"/>
</dbReference>
<evidence type="ECO:0000313" key="17">
    <source>
        <dbReference type="EMBL" id="MBO0662258.1"/>
    </source>
</evidence>
<dbReference type="InterPro" id="IPR003661">
    <property type="entry name" value="HisK_dim/P_dom"/>
</dbReference>
<evidence type="ECO:0000256" key="1">
    <source>
        <dbReference type="ARBA" id="ARBA00000085"/>
    </source>
</evidence>
<dbReference type="SUPFAM" id="SSF55785">
    <property type="entry name" value="PYP-like sensor domain (PAS domain)"/>
    <property type="match status" value="3"/>
</dbReference>
<feature type="transmembrane region" description="Helical" evidence="12">
    <location>
        <begin position="118"/>
        <end position="147"/>
    </location>
</feature>
<feature type="domain" description="PAC" evidence="15">
    <location>
        <begin position="740"/>
        <end position="793"/>
    </location>
</feature>
<feature type="transmembrane region" description="Helical" evidence="12">
    <location>
        <begin position="7"/>
        <end position="26"/>
    </location>
</feature>
<keyword evidence="8" id="KW-0418">Kinase</keyword>
<dbReference type="Gene3D" id="1.10.287.130">
    <property type="match status" value="1"/>
</dbReference>
<evidence type="ECO:0000259" key="15">
    <source>
        <dbReference type="PROSITE" id="PS50113"/>
    </source>
</evidence>
<evidence type="ECO:0000259" key="16">
    <source>
        <dbReference type="PROSITE" id="PS50839"/>
    </source>
</evidence>
<feature type="transmembrane region" description="Helical" evidence="12">
    <location>
        <begin position="32"/>
        <end position="49"/>
    </location>
</feature>
<comment type="caution">
    <text evidence="17">The sequence shown here is derived from an EMBL/GenBank/DDBJ whole genome shotgun (WGS) entry which is preliminary data.</text>
</comment>
<evidence type="ECO:0000256" key="4">
    <source>
        <dbReference type="ARBA" id="ARBA00022475"/>
    </source>
</evidence>
<dbReference type="FunFam" id="3.30.565.10:FF:000006">
    <property type="entry name" value="Sensor histidine kinase WalK"/>
    <property type="match status" value="1"/>
</dbReference>
<feature type="domain" description="PAS" evidence="14">
    <location>
        <begin position="664"/>
        <end position="736"/>
    </location>
</feature>
<dbReference type="SMART" id="SM01079">
    <property type="entry name" value="CHASE"/>
    <property type="match status" value="1"/>
</dbReference>
<dbReference type="EMBL" id="JAFMPP010000004">
    <property type="protein sequence ID" value="MBO0662258.1"/>
    <property type="molecule type" value="Genomic_DNA"/>
</dbReference>
<dbReference type="InterPro" id="IPR006189">
    <property type="entry name" value="CHASE_dom"/>
</dbReference>
<accession>A0A939FUM7</accession>
<comment type="catalytic activity">
    <reaction evidence="1">
        <text>ATP + protein L-histidine = ADP + protein N-phospho-L-histidine.</text>
        <dbReference type="EC" id="2.7.13.3"/>
    </reaction>
</comment>
<proteinExistence type="predicted"/>
<organism evidence="17 18">
    <name type="scientific">Jiella flava</name>
    <dbReference type="NCBI Taxonomy" id="2816857"/>
    <lineage>
        <taxon>Bacteria</taxon>
        <taxon>Pseudomonadati</taxon>
        <taxon>Pseudomonadota</taxon>
        <taxon>Alphaproteobacteria</taxon>
        <taxon>Hyphomicrobiales</taxon>
        <taxon>Aurantimonadaceae</taxon>
        <taxon>Jiella</taxon>
    </lineage>
</organism>
<keyword evidence="6" id="KW-0808">Transferase</keyword>
<dbReference type="InterPro" id="IPR013767">
    <property type="entry name" value="PAS_fold"/>
</dbReference>
<dbReference type="PRINTS" id="PR00344">
    <property type="entry name" value="BCTRLSENSOR"/>
</dbReference>
<dbReference type="PROSITE" id="PS50839">
    <property type="entry name" value="CHASE"/>
    <property type="match status" value="1"/>
</dbReference>
<dbReference type="EC" id="2.7.13.3" evidence="3"/>
<name>A0A939FUM7_9HYPH</name>
<dbReference type="Pfam" id="PF05231">
    <property type="entry name" value="MASE1"/>
    <property type="match status" value="1"/>
</dbReference>
<dbReference type="RefSeq" id="WP_207257017.1">
    <property type="nucleotide sequence ID" value="NZ_JAFMPP010000004.1"/>
</dbReference>
<feature type="domain" description="Histidine kinase" evidence="13">
    <location>
        <begin position="926"/>
        <end position="1145"/>
    </location>
</feature>
<dbReference type="GO" id="GO:0005886">
    <property type="term" value="C:plasma membrane"/>
    <property type="evidence" value="ECO:0007669"/>
    <property type="project" value="UniProtKB-SubCell"/>
</dbReference>
<feature type="domain" description="PAC" evidence="15">
    <location>
        <begin position="868"/>
        <end position="922"/>
    </location>
</feature>
<keyword evidence="10" id="KW-0902">Two-component regulatory system</keyword>
<dbReference type="NCBIfam" id="TIGR00229">
    <property type="entry name" value="sensory_box"/>
    <property type="match status" value="3"/>
</dbReference>
<dbReference type="InterPro" id="IPR042240">
    <property type="entry name" value="CHASE_sf"/>
</dbReference>
<dbReference type="PROSITE" id="PS50109">
    <property type="entry name" value="HIS_KIN"/>
    <property type="match status" value="1"/>
</dbReference>
<dbReference type="Pfam" id="PF08448">
    <property type="entry name" value="PAS_4"/>
    <property type="match status" value="1"/>
</dbReference>
<dbReference type="SMART" id="SM00091">
    <property type="entry name" value="PAS"/>
    <property type="match status" value="3"/>
</dbReference>
<keyword evidence="7 12" id="KW-0812">Transmembrane</keyword>
<dbReference type="Pfam" id="PF00989">
    <property type="entry name" value="PAS"/>
    <property type="match status" value="1"/>
</dbReference>
<evidence type="ECO:0000256" key="8">
    <source>
        <dbReference type="ARBA" id="ARBA00022777"/>
    </source>
</evidence>
<dbReference type="FunFam" id="1.10.287.130:FF:000001">
    <property type="entry name" value="Two-component sensor histidine kinase"/>
    <property type="match status" value="1"/>
</dbReference>